<sequence length="106" mass="12072">MICRILMNSNGLGRRKIMIWVMNVKHLHLYVLQRILTLNLLILRIMDFFGFHPNLKMKKMKEKLGCLMMMMTETLLESGVNCAHLAVLVMVSIAGATRAVKSTKGP</sequence>
<keyword evidence="1" id="KW-0472">Membrane</keyword>
<accession>A0A7C9ADH2</accession>
<keyword evidence="1" id="KW-0812">Transmembrane</keyword>
<name>A0A7C9ADH2_OPUST</name>
<protein>
    <submittedName>
        <fullName evidence="2">Uncharacterized protein</fullName>
    </submittedName>
</protein>
<dbReference type="AlphaFoldDB" id="A0A7C9ADH2"/>
<dbReference type="EMBL" id="GISG01222673">
    <property type="protein sequence ID" value="MBA4664097.1"/>
    <property type="molecule type" value="Transcribed_RNA"/>
</dbReference>
<keyword evidence="1" id="KW-1133">Transmembrane helix</keyword>
<feature type="transmembrane region" description="Helical" evidence="1">
    <location>
        <begin position="74"/>
        <end position="96"/>
    </location>
</feature>
<proteinExistence type="predicted"/>
<reference evidence="2" key="1">
    <citation type="journal article" date="2013" name="J. Plant Res.">
        <title>Effect of fungi and light on seed germination of three Opuntia species from semiarid lands of central Mexico.</title>
        <authorList>
            <person name="Delgado-Sanchez P."/>
            <person name="Jimenez-Bremont J.F."/>
            <person name="Guerrero-Gonzalez Mde L."/>
            <person name="Flores J."/>
        </authorList>
    </citation>
    <scope>NUCLEOTIDE SEQUENCE</scope>
    <source>
        <tissue evidence="2">Cladode</tissue>
    </source>
</reference>
<reference evidence="2" key="2">
    <citation type="submission" date="2020-07" db="EMBL/GenBank/DDBJ databases">
        <authorList>
            <person name="Vera ALvarez R."/>
            <person name="Arias-Moreno D.M."/>
            <person name="Jimenez-Jacinto V."/>
            <person name="Jimenez-Bremont J.F."/>
            <person name="Swaminathan K."/>
            <person name="Moose S.P."/>
            <person name="Guerrero-Gonzalez M.L."/>
            <person name="Marino-Ramirez L."/>
            <person name="Landsman D."/>
            <person name="Rodriguez-Kessler M."/>
            <person name="Delgado-Sanchez P."/>
        </authorList>
    </citation>
    <scope>NUCLEOTIDE SEQUENCE</scope>
    <source>
        <tissue evidence="2">Cladode</tissue>
    </source>
</reference>
<feature type="transmembrane region" description="Helical" evidence="1">
    <location>
        <begin position="31"/>
        <end position="53"/>
    </location>
</feature>
<organism evidence="2">
    <name type="scientific">Opuntia streptacantha</name>
    <name type="common">Prickly pear cactus</name>
    <name type="synonym">Opuntia cardona</name>
    <dbReference type="NCBI Taxonomy" id="393608"/>
    <lineage>
        <taxon>Eukaryota</taxon>
        <taxon>Viridiplantae</taxon>
        <taxon>Streptophyta</taxon>
        <taxon>Embryophyta</taxon>
        <taxon>Tracheophyta</taxon>
        <taxon>Spermatophyta</taxon>
        <taxon>Magnoliopsida</taxon>
        <taxon>eudicotyledons</taxon>
        <taxon>Gunneridae</taxon>
        <taxon>Pentapetalae</taxon>
        <taxon>Caryophyllales</taxon>
        <taxon>Cactineae</taxon>
        <taxon>Cactaceae</taxon>
        <taxon>Opuntioideae</taxon>
        <taxon>Opuntia</taxon>
    </lineage>
</organism>
<evidence type="ECO:0000313" key="2">
    <source>
        <dbReference type="EMBL" id="MBA4664097.1"/>
    </source>
</evidence>
<evidence type="ECO:0000256" key="1">
    <source>
        <dbReference type="SAM" id="Phobius"/>
    </source>
</evidence>